<dbReference type="EMBL" id="JACOGA010000029">
    <property type="protein sequence ID" value="MBC3876004.1"/>
    <property type="molecule type" value="Genomic_DNA"/>
</dbReference>
<protein>
    <submittedName>
        <fullName evidence="4">DUF4124 domain-containing protein</fullName>
    </submittedName>
</protein>
<accession>A0ABR6YHT8</accession>
<keyword evidence="2" id="KW-0732">Signal</keyword>
<organism evidence="4 5">
    <name type="scientific">Undibacterium flavidum</name>
    <dbReference type="NCBI Taxonomy" id="2762297"/>
    <lineage>
        <taxon>Bacteria</taxon>
        <taxon>Pseudomonadati</taxon>
        <taxon>Pseudomonadota</taxon>
        <taxon>Betaproteobacteria</taxon>
        <taxon>Burkholderiales</taxon>
        <taxon>Oxalobacteraceae</taxon>
        <taxon>Undibacterium</taxon>
    </lineage>
</organism>
<feature type="signal peptide" evidence="2">
    <location>
        <begin position="1"/>
        <end position="28"/>
    </location>
</feature>
<evidence type="ECO:0000259" key="3">
    <source>
        <dbReference type="Pfam" id="PF13511"/>
    </source>
</evidence>
<evidence type="ECO:0000313" key="4">
    <source>
        <dbReference type="EMBL" id="MBC3876004.1"/>
    </source>
</evidence>
<dbReference type="RefSeq" id="WP_186944047.1">
    <property type="nucleotide sequence ID" value="NZ_JACOGA010000029.1"/>
</dbReference>
<gene>
    <name evidence="4" type="ORF">H8K55_20615</name>
</gene>
<sequence>MYKNRKLNRKLVVSGLIAALLSSNIAFAQYIWLNEKGVKQYSDTPPPKSVPRDKIIKTPFGNLRGQEKNTAQATDANKSTEVKLEKPVTIASKNEDFNKRKIAREEAEKKADSERQNAENKTKNCERAKSYKQSLDEGLLIMTRDKNGERTPIDEAQRAKEIADVKKVLSECN</sequence>
<feature type="compositionally biased region" description="Basic and acidic residues" evidence="1">
    <location>
        <begin position="95"/>
        <end position="129"/>
    </location>
</feature>
<proteinExistence type="predicted"/>
<feature type="region of interest" description="Disordered" evidence="1">
    <location>
        <begin position="95"/>
        <end position="132"/>
    </location>
</feature>
<dbReference type="Pfam" id="PF13511">
    <property type="entry name" value="DUF4124"/>
    <property type="match status" value="1"/>
</dbReference>
<evidence type="ECO:0000256" key="2">
    <source>
        <dbReference type="SAM" id="SignalP"/>
    </source>
</evidence>
<reference evidence="4 5" key="1">
    <citation type="submission" date="2020-08" db="EMBL/GenBank/DDBJ databases">
        <title>Novel species isolated from subtropical streams in China.</title>
        <authorList>
            <person name="Lu H."/>
        </authorList>
    </citation>
    <scope>NUCLEOTIDE SEQUENCE [LARGE SCALE GENOMIC DNA]</scope>
    <source>
        <strain evidence="4 5">LX15W</strain>
    </source>
</reference>
<feature type="chain" id="PRO_5045755481" evidence="2">
    <location>
        <begin position="29"/>
        <end position="173"/>
    </location>
</feature>
<comment type="caution">
    <text evidence="4">The sequence shown here is derived from an EMBL/GenBank/DDBJ whole genome shotgun (WGS) entry which is preliminary data.</text>
</comment>
<dbReference type="Proteomes" id="UP000624279">
    <property type="component" value="Unassembled WGS sequence"/>
</dbReference>
<feature type="domain" description="DUF4124" evidence="3">
    <location>
        <begin position="17"/>
        <end position="55"/>
    </location>
</feature>
<evidence type="ECO:0000256" key="1">
    <source>
        <dbReference type="SAM" id="MobiDB-lite"/>
    </source>
</evidence>
<keyword evidence="5" id="KW-1185">Reference proteome</keyword>
<dbReference type="InterPro" id="IPR025392">
    <property type="entry name" value="DUF4124"/>
</dbReference>
<evidence type="ECO:0000313" key="5">
    <source>
        <dbReference type="Proteomes" id="UP000624279"/>
    </source>
</evidence>
<name>A0ABR6YHT8_9BURK</name>